<reference evidence="3" key="2">
    <citation type="journal article" date="2023" name="Int. J. Mol. Sci.">
        <title>De Novo Assembly and Annotation of 11 Diverse Shrub Willow (Salix) Genomes Reveals Novel Gene Organization in Sex-Linked Regions.</title>
        <authorList>
            <person name="Hyden B."/>
            <person name="Feng K."/>
            <person name="Yates T.B."/>
            <person name="Jawdy S."/>
            <person name="Cereghino C."/>
            <person name="Smart L.B."/>
            <person name="Muchero W."/>
        </authorList>
    </citation>
    <scope>NUCLEOTIDE SEQUENCE [LARGE SCALE GENOMIC DNA]</scope>
    <source>
        <tissue evidence="3">Shoot tip</tissue>
    </source>
</reference>
<dbReference type="EMBL" id="JAPFFL010000002">
    <property type="protein sequence ID" value="KAJ6743061.1"/>
    <property type="molecule type" value="Genomic_DNA"/>
</dbReference>
<reference evidence="3" key="1">
    <citation type="submission" date="2022-11" db="EMBL/GenBank/DDBJ databases">
        <authorList>
            <person name="Hyden B.L."/>
            <person name="Feng K."/>
            <person name="Yates T."/>
            <person name="Jawdy S."/>
            <person name="Smart L.B."/>
            <person name="Muchero W."/>
        </authorList>
    </citation>
    <scope>NUCLEOTIDE SEQUENCE</scope>
    <source>
        <tissue evidence="3">Shoot tip</tissue>
    </source>
</reference>
<organism evidence="3 4">
    <name type="scientific">Salix viminalis</name>
    <name type="common">Common osier</name>
    <name type="synonym">Basket willow</name>
    <dbReference type="NCBI Taxonomy" id="40686"/>
    <lineage>
        <taxon>Eukaryota</taxon>
        <taxon>Viridiplantae</taxon>
        <taxon>Streptophyta</taxon>
        <taxon>Embryophyta</taxon>
        <taxon>Tracheophyta</taxon>
        <taxon>Spermatophyta</taxon>
        <taxon>Magnoliopsida</taxon>
        <taxon>eudicotyledons</taxon>
        <taxon>Gunneridae</taxon>
        <taxon>Pentapetalae</taxon>
        <taxon>rosids</taxon>
        <taxon>fabids</taxon>
        <taxon>Malpighiales</taxon>
        <taxon>Salicaceae</taxon>
        <taxon>Saliceae</taxon>
        <taxon>Salix</taxon>
    </lineage>
</organism>
<proteinExistence type="predicted"/>
<keyword evidence="4" id="KW-1185">Reference proteome</keyword>
<name>A0A9Q0V7C6_SALVM</name>
<dbReference type="AlphaFoldDB" id="A0A9Q0V7C6"/>
<dbReference type="Proteomes" id="UP001151529">
    <property type="component" value="Chromosome 6"/>
</dbReference>
<sequence length="360" mass="39087">MAVAGGSLMACMRLACLGLWGEFNVALFSVLCCLGEVGSWRLQISPSSTSPSSSSLQRNFVYDSSGSCPTESSSEEEDYDSGSDTCKEDEAHASNFFFSSPMSAKELDKGLVLLDNHAHHNKQGVTMAATATSVRGLRMHGVLPPLPLVVTASMANESFSYASYSKSKVREHVGSHSSSKVMVTAATVAKDSIEEKNVFLLCCLWKPPPKGKDVLSFSPSKEKESGGSKIVSYWFVEWAGQYRVAGLCRVFDFELLLCWLFFLLRVKVYFTVKSSFLVGCQGACVSTSLGFVSWHWLFLLTDSGLFIIGSFKGAWSSSMFVPGKLKSAKAAAFWPPGVCFLCFLAAGCWVLICILRAGLL</sequence>
<accession>A0A9Q0V7C6</accession>
<protein>
    <submittedName>
        <fullName evidence="3">Uncharacterized protein</fullName>
    </submittedName>
</protein>
<keyword evidence="2" id="KW-1133">Transmembrane helix</keyword>
<evidence type="ECO:0000313" key="4">
    <source>
        <dbReference type="Proteomes" id="UP001151529"/>
    </source>
</evidence>
<feature type="transmembrane region" description="Helical" evidence="2">
    <location>
        <begin position="276"/>
        <end position="297"/>
    </location>
</feature>
<feature type="transmembrane region" description="Helical" evidence="2">
    <location>
        <begin position="244"/>
        <end position="264"/>
    </location>
</feature>
<keyword evidence="2" id="KW-0812">Transmembrane</keyword>
<feature type="transmembrane region" description="Helical" evidence="2">
    <location>
        <begin position="333"/>
        <end position="359"/>
    </location>
</feature>
<comment type="caution">
    <text evidence="3">The sequence shown here is derived from an EMBL/GenBank/DDBJ whole genome shotgun (WGS) entry which is preliminary data.</text>
</comment>
<evidence type="ECO:0000256" key="1">
    <source>
        <dbReference type="SAM" id="MobiDB-lite"/>
    </source>
</evidence>
<keyword evidence="2" id="KW-0472">Membrane</keyword>
<evidence type="ECO:0000313" key="3">
    <source>
        <dbReference type="EMBL" id="KAJ6743061.1"/>
    </source>
</evidence>
<feature type="region of interest" description="Disordered" evidence="1">
    <location>
        <begin position="66"/>
        <end position="86"/>
    </location>
</feature>
<evidence type="ECO:0000256" key="2">
    <source>
        <dbReference type="SAM" id="Phobius"/>
    </source>
</evidence>
<gene>
    <name evidence="3" type="ORF">OIU85_017078</name>
</gene>